<name>A0AAW7XLF4_9GAMM</name>
<comment type="subcellular location">
    <subcellularLocation>
        <location evidence="1">Membrane</location>
        <topology evidence="1">Multi-pass membrane protein</topology>
    </subcellularLocation>
</comment>
<keyword evidence="4 5" id="KW-0472">Membrane</keyword>
<dbReference type="Pfam" id="PF00990">
    <property type="entry name" value="GGDEF"/>
    <property type="match status" value="1"/>
</dbReference>
<dbReference type="NCBIfam" id="TIGR00254">
    <property type="entry name" value="GGDEF"/>
    <property type="match status" value="1"/>
</dbReference>
<dbReference type="EC" id="2.7.7.65" evidence="8"/>
<reference evidence="8" key="1">
    <citation type="submission" date="2023-07" db="EMBL/GenBank/DDBJ databases">
        <title>Genome content predicts the carbon catabolic preferences of heterotrophic bacteria.</title>
        <authorList>
            <person name="Gralka M."/>
        </authorList>
    </citation>
    <scope>NUCLEOTIDE SEQUENCE</scope>
    <source>
        <strain evidence="8">I2M16</strain>
    </source>
</reference>
<dbReference type="PANTHER" id="PTHR44757">
    <property type="entry name" value="DIGUANYLATE CYCLASE DGCP"/>
    <property type="match status" value="1"/>
</dbReference>
<keyword evidence="8" id="KW-0548">Nucleotidyltransferase</keyword>
<dbReference type="InterPro" id="IPR000014">
    <property type="entry name" value="PAS"/>
</dbReference>
<dbReference type="PROSITE" id="PS50112">
    <property type="entry name" value="PAS"/>
    <property type="match status" value="1"/>
</dbReference>
<keyword evidence="3 5" id="KW-1133">Transmembrane helix</keyword>
<dbReference type="Proteomes" id="UP001169862">
    <property type="component" value="Unassembled WGS sequence"/>
</dbReference>
<comment type="caution">
    <text evidence="8">The sequence shown here is derived from an EMBL/GenBank/DDBJ whole genome shotgun (WGS) entry which is preliminary data.</text>
</comment>
<organism evidence="8 9">
    <name type="scientific">Neptunomonas phycophila</name>
    <dbReference type="NCBI Taxonomy" id="1572645"/>
    <lineage>
        <taxon>Bacteria</taxon>
        <taxon>Pseudomonadati</taxon>
        <taxon>Pseudomonadota</taxon>
        <taxon>Gammaproteobacteria</taxon>
        <taxon>Oceanospirillales</taxon>
        <taxon>Oceanospirillaceae</taxon>
        <taxon>Neptunomonas</taxon>
    </lineage>
</organism>
<proteinExistence type="predicted"/>
<evidence type="ECO:0000256" key="2">
    <source>
        <dbReference type="ARBA" id="ARBA00022692"/>
    </source>
</evidence>
<dbReference type="InterPro" id="IPR000160">
    <property type="entry name" value="GGDEF_dom"/>
</dbReference>
<keyword evidence="2 5" id="KW-0812">Transmembrane</keyword>
<evidence type="ECO:0000259" key="7">
    <source>
        <dbReference type="PROSITE" id="PS50887"/>
    </source>
</evidence>
<evidence type="ECO:0000259" key="6">
    <source>
        <dbReference type="PROSITE" id="PS50112"/>
    </source>
</evidence>
<dbReference type="SUPFAM" id="SSF55073">
    <property type="entry name" value="Nucleotide cyclase"/>
    <property type="match status" value="1"/>
</dbReference>
<dbReference type="GO" id="GO:0016020">
    <property type="term" value="C:membrane"/>
    <property type="evidence" value="ECO:0007669"/>
    <property type="project" value="UniProtKB-SubCell"/>
</dbReference>
<dbReference type="InterPro" id="IPR052155">
    <property type="entry name" value="Biofilm_reg_signaling"/>
</dbReference>
<dbReference type="InterPro" id="IPR029095">
    <property type="entry name" value="NarX-like_N"/>
</dbReference>
<evidence type="ECO:0000256" key="1">
    <source>
        <dbReference type="ARBA" id="ARBA00004141"/>
    </source>
</evidence>
<dbReference type="InterPro" id="IPR043128">
    <property type="entry name" value="Rev_trsase/Diguanyl_cyclase"/>
</dbReference>
<dbReference type="EMBL" id="JAUOPG010000011">
    <property type="protein sequence ID" value="MDO6454960.1"/>
    <property type="molecule type" value="Genomic_DNA"/>
</dbReference>
<evidence type="ECO:0000256" key="4">
    <source>
        <dbReference type="ARBA" id="ARBA00023136"/>
    </source>
</evidence>
<dbReference type="Gene3D" id="3.30.70.270">
    <property type="match status" value="1"/>
</dbReference>
<feature type="domain" description="GGDEF" evidence="7">
    <location>
        <begin position="359"/>
        <end position="483"/>
    </location>
</feature>
<feature type="transmembrane region" description="Helical" evidence="5">
    <location>
        <begin position="194"/>
        <end position="214"/>
    </location>
</feature>
<dbReference type="Pfam" id="PF13188">
    <property type="entry name" value="PAS_8"/>
    <property type="match status" value="1"/>
</dbReference>
<dbReference type="GO" id="GO:0052621">
    <property type="term" value="F:diguanylate cyclase activity"/>
    <property type="evidence" value="ECO:0007669"/>
    <property type="project" value="UniProtKB-EC"/>
</dbReference>
<dbReference type="SMART" id="SM00267">
    <property type="entry name" value="GGDEF"/>
    <property type="match status" value="1"/>
</dbReference>
<keyword evidence="8" id="KW-0808">Transferase</keyword>
<dbReference type="InterPro" id="IPR035965">
    <property type="entry name" value="PAS-like_dom_sf"/>
</dbReference>
<dbReference type="PROSITE" id="PS50887">
    <property type="entry name" value="GGDEF"/>
    <property type="match status" value="1"/>
</dbReference>
<accession>A0AAW7XLF4</accession>
<evidence type="ECO:0000313" key="9">
    <source>
        <dbReference type="Proteomes" id="UP001169862"/>
    </source>
</evidence>
<dbReference type="PANTHER" id="PTHR44757:SF2">
    <property type="entry name" value="BIOFILM ARCHITECTURE MAINTENANCE PROTEIN MBAA"/>
    <property type="match status" value="1"/>
</dbReference>
<sequence>MATMDRQLIKRNAGKPTALLFAITLFIFLDCSILAINVWLTQHVEQNALAINVAGRQRMLSQQMAKTLLEIKANQYEIPSLETRQELYNARHLFSTTLDGFLNGGYVIDGSGIVKPFSRTLDPEASEVIQKAMSLFLPLSSSINQLQAAPSPSTIGEAARVAVEVNGPLLAAMNQLTSRMEILSQQKTQLIRRVQGAAFALALINFFVIVRMFFQRAKQSSRQLSSFLALLDNASSAMIVIDSRKRVVMANRMSQELFGYPAHLFMSIGVENLIRKTNGETMGSRRNGDTFRIDLTTRPFKFEDESLTIITVTDISKHAEEQQRLAHLANHDPLTGLVNRRAFFDRLELEVLRTRRTGQLLGVFFLDLNKFKSVNDTLGHTSGDELLKTVADRLLHVVREVDTVARFAGDEFVVMVTDVNHQHELLKIRDKIRSIFSYSFKIKGVEERIGCSLGMAIYPVEGLSATELIEIADQKMYQDKQAS</sequence>
<evidence type="ECO:0000256" key="3">
    <source>
        <dbReference type="ARBA" id="ARBA00022989"/>
    </source>
</evidence>
<dbReference type="Pfam" id="PF13675">
    <property type="entry name" value="PilJ"/>
    <property type="match status" value="1"/>
</dbReference>
<dbReference type="InterPro" id="IPR029787">
    <property type="entry name" value="Nucleotide_cyclase"/>
</dbReference>
<gene>
    <name evidence="8" type="ORF">Q4490_15425</name>
</gene>
<dbReference type="SUPFAM" id="SSF55785">
    <property type="entry name" value="PYP-like sensor domain (PAS domain)"/>
    <property type="match status" value="1"/>
</dbReference>
<evidence type="ECO:0000313" key="8">
    <source>
        <dbReference type="EMBL" id="MDO6454960.1"/>
    </source>
</evidence>
<evidence type="ECO:0000256" key="5">
    <source>
        <dbReference type="SAM" id="Phobius"/>
    </source>
</evidence>
<protein>
    <submittedName>
        <fullName evidence="8">Diguanylate cyclase</fullName>
        <ecNumber evidence="8">2.7.7.65</ecNumber>
    </submittedName>
</protein>
<feature type="domain" description="PAS" evidence="6">
    <location>
        <begin position="223"/>
        <end position="260"/>
    </location>
</feature>
<dbReference type="Gene3D" id="3.30.450.20">
    <property type="entry name" value="PAS domain"/>
    <property type="match status" value="1"/>
</dbReference>
<dbReference type="CDD" id="cd01949">
    <property type="entry name" value="GGDEF"/>
    <property type="match status" value="1"/>
</dbReference>
<dbReference type="AlphaFoldDB" id="A0AAW7XLF4"/>